<dbReference type="InterPro" id="IPR002686">
    <property type="entry name" value="Transposase_17"/>
</dbReference>
<reference evidence="2 3" key="1">
    <citation type="journal article" date="2016" name="Nat. Commun.">
        <title>Thousands of microbial genomes shed light on interconnected biogeochemical processes in an aquifer system.</title>
        <authorList>
            <person name="Anantharaman K."/>
            <person name="Brown C.T."/>
            <person name="Hug L.A."/>
            <person name="Sharon I."/>
            <person name="Castelle C.J."/>
            <person name="Probst A.J."/>
            <person name="Thomas B.C."/>
            <person name="Singh A."/>
            <person name="Wilkins M.J."/>
            <person name="Karaoz U."/>
            <person name="Brodie E.L."/>
            <person name="Williams K.H."/>
            <person name="Hubbard S.S."/>
            <person name="Banfield J.F."/>
        </authorList>
    </citation>
    <scope>NUCLEOTIDE SEQUENCE [LARGE SCALE GENOMIC DNA]</scope>
</reference>
<dbReference type="PANTHER" id="PTHR34322:SF2">
    <property type="entry name" value="TRANSPOSASE IS200-LIKE DOMAIN-CONTAINING PROTEIN"/>
    <property type="match status" value="1"/>
</dbReference>
<feature type="domain" description="Transposase IS200-like" evidence="1">
    <location>
        <begin position="1"/>
        <end position="136"/>
    </location>
</feature>
<proteinExistence type="predicted"/>
<dbReference type="GO" id="GO:0003677">
    <property type="term" value="F:DNA binding"/>
    <property type="evidence" value="ECO:0007669"/>
    <property type="project" value="InterPro"/>
</dbReference>
<accession>A0A1G2UTE2</accession>
<dbReference type="InterPro" id="IPR036515">
    <property type="entry name" value="Transposase_17_sf"/>
</dbReference>
<evidence type="ECO:0000313" key="3">
    <source>
        <dbReference type="Proteomes" id="UP000176558"/>
    </source>
</evidence>
<dbReference type="GO" id="GO:0004803">
    <property type="term" value="F:transposase activity"/>
    <property type="evidence" value="ECO:0007669"/>
    <property type="project" value="InterPro"/>
</dbReference>
<evidence type="ECO:0000259" key="1">
    <source>
        <dbReference type="SMART" id="SM01321"/>
    </source>
</evidence>
<dbReference type="EMBL" id="MHWT01000013">
    <property type="protein sequence ID" value="OHB12653.1"/>
    <property type="molecule type" value="Genomic_DNA"/>
</dbReference>
<dbReference type="GO" id="GO:0006313">
    <property type="term" value="P:DNA transposition"/>
    <property type="evidence" value="ECO:0007669"/>
    <property type="project" value="InterPro"/>
</dbReference>
<dbReference type="Gene3D" id="3.30.70.1290">
    <property type="entry name" value="Transposase IS200-like"/>
    <property type="match status" value="1"/>
</dbReference>
<dbReference type="Proteomes" id="UP000176558">
    <property type="component" value="Unassembled WGS sequence"/>
</dbReference>
<dbReference type="PANTHER" id="PTHR34322">
    <property type="entry name" value="TRANSPOSASE, Y1_TNP DOMAIN-CONTAINING"/>
    <property type="match status" value="1"/>
</dbReference>
<sequence length="220" mass="25973">MIGTIAHVCNRGIKKHNIFVDDKDRLRFVLNLYRLNNRSGSLRITNNKHPFESLPKQDKLVEILKWSLMPNHYHLLLYEKVEGGIVEFTKRLGNAYTKYCNIKYSSSGYIFQNSAKIIPIEKDRHYLYIPFYIDLNAVSLVQNWKSADVKAKIIFDFLKKYRWSSFRDYLEEKSIFYPIISRELFYELFDTNSIEYTKEISGLLEKDAFLELSKSVDLAG</sequence>
<comment type="caution">
    <text evidence="2">The sequence shown here is derived from an EMBL/GenBank/DDBJ whole genome shotgun (WGS) entry which is preliminary data.</text>
</comment>
<gene>
    <name evidence="2" type="ORF">A3G99_00465</name>
</gene>
<dbReference type="SUPFAM" id="SSF143422">
    <property type="entry name" value="Transposase IS200-like"/>
    <property type="match status" value="1"/>
</dbReference>
<protein>
    <recommendedName>
        <fullName evidence="1">Transposase IS200-like domain-containing protein</fullName>
    </recommendedName>
</protein>
<evidence type="ECO:0000313" key="2">
    <source>
        <dbReference type="EMBL" id="OHB12653.1"/>
    </source>
</evidence>
<organism evidence="2 3">
    <name type="scientific">Candidatus Zambryskibacteria bacterium RIFCSPLOWO2_12_FULL_39_23</name>
    <dbReference type="NCBI Taxonomy" id="1802776"/>
    <lineage>
        <taxon>Bacteria</taxon>
        <taxon>Candidatus Zambryskiibacteriota</taxon>
    </lineage>
</organism>
<name>A0A1G2UTE2_9BACT</name>
<dbReference type="SMART" id="SM01321">
    <property type="entry name" value="Y1_Tnp"/>
    <property type="match status" value="1"/>
</dbReference>
<dbReference type="AlphaFoldDB" id="A0A1G2UTE2"/>